<sequence>MILSKYICTINYKRTKINPVKKDSKKLKRGIRAIVIISLLNITSLLLISMGSNTSLEKDQTNLLFNKWHLETYKIESKLYPPNKKEKDDYILFKKDMTFTSKSEGKEDEGTFILNTNGAYVVMSDKNGEKIKAYIISISNNSLILKYDINEIKDVEVHYNSANQIQKL</sequence>
<feature type="domain" description="Lipocalin-like" evidence="2">
    <location>
        <begin position="67"/>
        <end position="145"/>
    </location>
</feature>
<proteinExistence type="predicted"/>
<reference evidence="3 4" key="1">
    <citation type="submission" date="2019-08" db="EMBL/GenBank/DDBJ databases">
        <title>Genome of Psychroserpens burtonensis ACAM 167.</title>
        <authorList>
            <person name="Bowman J.P."/>
        </authorList>
    </citation>
    <scope>NUCLEOTIDE SEQUENCE [LARGE SCALE GENOMIC DNA]</scope>
    <source>
        <strain evidence="3 4">ACAM 167</strain>
    </source>
</reference>
<accession>A0A5C7BEH3</accession>
<protein>
    <submittedName>
        <fullName evidence="3">Lipocalin family protein</fullName>
    </submittedName>
</protein>
<dbReference type="OrthoDB" id="1191173at2"/>
<dbReference type="Proteomes" id="UP000321938">
    <property type="component" value="Unassembled WGS sequence"/>
</dbReference>
<keyword evidence="4" id="KW-1185">Reference proteome</keyword>
<evidence type="ECO:0000256" key="1">
    <source>
        <dbReference type="SAM" id="Phobius"/>
    </source>
</evidence>
<comment type="caution">
    <text evidence="3">The sequence shown here is derived from an EMBL/GenBank/DDBJ whole genome shotgun (WGS) entry which is preliminary data.</text>
</comment>
<dbReference type="EMBL" id="VOSB01000001">
    <property type="protein sequence ID" value="TXE20320.1"/>
    <property type="molecule type" value="Genomic_DNA"/>
</dbReference>
<feature type="transmembrane region" description="Helical" evidence="1">
    <location>
        <begin position="31"/>
        <end position="51"/>
    </location>
</feature>
<dbReference type="AlphaFoldDB" id="A0A5C7BEH3"/>
<evidence type="ECO:0000259" key="2">
    <source>
        <dbReference type="Pfam" id="PF13648"/>
    </source>
</evidence>
<keyword evidence="1" id="KW-0812">Transmembrane</keyword>
<name>A0A5C7BEH3_9FLAO</name>
<evidence type="ECO:0000313" key="4">
    <source>
        <dbReference type="Proteomes" id="UP000321938"/>
    </source>
</evidence>
<dbReference type="STRING" id="1123037.GCA_000425305_00654"/>
<keyword evidence="1" id="KW-0472">Membrane</keyword>
<dbReference type="Pfam" id="PF13648">
    <property type="entry name" value="Lipocalin_4"/>
    <property type="match status" value="1"/>
</dbReference>
<keyword evidence="1" id="KW-1133">Transmembrane helix</keyword>
<gene>
    <name evidence="3" type="ORF">ES692_00585</name>
</gene>
<dbReference type="InterPro" id="IPR024311">
    <property type="entry name" value="Lipocalin-like"/>
</dbReference>
<evidence type="ECO:0000313" key="3">
    <source>
        <dbReference type="EMBL" id="TXE20320.1"/>
    </source>
</evidence>
<organism evidence="3 4">
    <name type="scientific">Psychroserpens burtonensis</name>
    <dbReference type="NCBI Taxonomy" id="49278"/>
    <lineage>
        <taxon>Bacteria</taxon>
        <taxon>Pseudomonadati</taxon>
        <taxon>Bacteroidota</taxon>
        <taxon>Flavobacteriia</taxon>
        <taxon>Flavobacteriales</taxon>
        <taxon>Flavobacteriaceae</taxon>
        <taxon>Psychroserpens</taxon>
    </lineage>
</organism>